<dbReference type="EMBL" id="BNBD01000010">
    <property type="protein sequence ID" value="GHF58733.1"/>
    <property type="molecule type" value="Genomic_DNA"/>
</dbReference>
<name>A0A919EEN2_9ACTN</name>
<gene>
    <name evidence="2" type="ORF">GCM10010218_45070</name>
</gene>
<protein>
    <submittedName>
        <fullName evidence="2">Uncharacterized protein</fullName>
    </submittedName>
</protein>
<dbReference type="AlphaFoldDB" id="A0A919EEN2"/>
<evidence type="ECO:0000313" key="2">
    <source>
        <dbReference type="EMBL" id="GHF58733.1"/>
    </source>
</evidence>
<dbReference type="RefSeq" id="WP_190131484.1">
    <property type="nucleotide sequence ID" value="NZ_BNBD01000010.1"/>
</dbReference>
<evidence type="ECO:0000256" key="1">
    <source>
        <dbReference type="SAM" id="Phobius"/>
    </source>
</evidence>
<evidence type="ECO:0000313" key="3">
    <source>
        <dbReference type="Proteomes" id="UP000638313"/>
    </source>
</evidence>
<reference evidence="2" key="1">
    <citation type="journal article" date="2014" name="Int. J. Syst. Evol. Microbiol.">
        <title>Complete genome sequence of Corynebacterium casei LMG S-19264T (=DSM 44701T), isolated from a smear-ripened cheese.</title>
        <authorList>
            <consortium name="US DOE Joint Genome Institute (JGI-PGF)"/>
            <person name="Walter F."/>
            <person name="Albersmeier A."/>
            <person name="Kalinowski J."/>
            <person name="Ruckert C."/>
        </authorList>
    </citation>
    <scope>NUCLEOTIDE SEQUENCE</scope>
    <source>
        <strain evidence="2">JCM 4059</strain>
    </source>
</reference>
<keyword evidence="1" id="KW-1133">Transmembrane helix</keyword>
<keyword evidence="3" id="KW-1185">Reference proteome</keyword>
<proteinExistence type="predicted"/>
<accession>A0A919EEN2</accession>
<dbReference type="Proteomes" id="UP000638313">
    <property type="component" value="Unassembled WGS sequence"/>
</dbReference>
<reference evidence="2" key="2">
    <citation type="submission" date="2020-09" db="EMBL/GenBank/DDBJ databases">
        <authorList>
            <person name="Sun Q."/>
            <person name="Ohkuma M."/>
        </authorList>
    </citation>
    <scope>NUCLEOTIDE SEQUENCE</scope>
    <source>
        <strain evidence="2">JCM 4059</strain>
    </source>
</reference>
<sequence length="79" mass="8730">MDPVVVIYALGAALITGGTRLVYMWLRGRITIRLTQLQEEGLNDRLRELPPGSRLRQRRTAGDEVLIEVGGRAPSGGWS</sequence>
<keyword evidence="1" id="KW-0472">Membrane</keyword>
<comment type="caution">
    <text evidence="2">The sequence shown here is derived from an EMBL/GenBank/DDBJ whole genome shotgun (WGS) entry which is preliminary data.</text>
</comment>
<keyword evidence="1" id="KW-0812">Transmembrane</keyword>
<organism evidence="2 3">
    <name type="scientific">Streptomyces mashuensis</name>
    <dbReference type="NCBI Taxonomy" id="33904"/>
    <lineage>
        <taxon>Bacteria</taxon>
        <taxon>Bacillati</taxon>
        <taxon>Actinomycetota</taxon>
        <taxon>Actinomycetes</taxon>
        <taxon>Kitasatosporales</taxon>
        <taxon>Streptomycetaceae</taxon>
        <taxon>Streptomyces</taxon>
    </lineage>
</organism>
<feature type="transmembrane region" description="Helical" evidence="1">
    <location>
        <begin position="6"/>
        <end position="26"/>
    </location>
</feature>